<dbReference type="InterPro" id="IPR005471">
    <property type="entry name" value="Tscrpt_reg_IclR_N"/>
</dbReference>
<dbReference type="RefSeq" id="WP_073339046.1">
    <property type="nucleotide sequence ID" value="NZ_FQXM01000016.1"/>
</dbReference>
<evidence type="ECO:0000259" key="6">
    <source>
        <dbReference type="PROSITE" id="PS51077"/>
    </source>
</evidence>
<evidence type="ECO:0000313" key="8">
    <source>
        <dbReference type="EMBL" id="SHH84940.1"/>
    </source>
</evidence>
<dbReference type="Gene3D" id="3.30.450.40">
    <property type="match status" value="1"/>
</dbReference>
<evidence type="ECO:0000256" key="5">
    <source>
        <dbReference type="ARBA" id="ARBA00070406"/>
    </source>
</evidence>
<dbReference type="GO" id="GO:0003677">
    <property type="term" value="F:DNA binding"/>
    <property type="evidence" value="ECO:0007669"/>
    <property type="project" value="UniProtKB-KW"/>
</dbReference>
<dbReference type="Proteomes" id="UP000184447">
    <property type="component" value="Unassembled WGS sequence"/>
</dbReference>
<name>A0A1M5WBV9_9CLOT</name>
<sequence>MSDNLVQSVERSMILLEKLAEEKNGIGITRLSEMVGLHKSTVHRLLGTLMSRGYVEKKLDSDKYKLGKKILFLASSILDSMDLRKIASPYLRKLANNTQEVVHLSILDGDEAVYVDKVEGDYMNSSVRMNSQIGKRVPLYCTAVGKILVSHLDNAHIKAMVKEEDMIKLTEKTITNIDDFIKEIDFVREKGYALDDVENEEGIRCVAVPIYDKDGKITASASVSGLTIILNGEKLESVKEELIKTSKLISYQLGYLE</sequence>
<feature type="domain" description="IclR-ED" evidence="7">
    <location>
        <begin position="69"/>
        <end position="255"/>
    </location>
</feature>
<dbReference type="PROSITE" id="PS51077">
    <property type="entry name" value="HTH_ICLR"/>
    <property type="match status" value="1"/>
</dbReference>
<dbReference type="PANTHER" id="PTHR30136:SF35">
    <property type="entry name" value="HTH-TYPE TRANSCRIPTIONAL REGULATOR RV1719"/>
    <property type="match status" value="1"/>
</dbReference>
<dbReference type="PROSITE" id="PS51078">
    <property type="entry name" value="ICLR_ED"/>
    <property type="match status" value="1"/>
</dbReference>
<protein>
    <recommendedName>
        <fullName evidence="5">Glycerol operon regulatory protein</fullName>
    </recommendedName>
</protein>
<dbReference type="GO" id="GO:0003700">
    <property type="term" value="F:DNA-binding transcription factor activity"/>
    <property type="evidence" value="ECO:0007669"/>
    <property type="project" value="TreeGrafter"/>
</dbReference>
<dbReference type="OrthoDB" id="9791752at2"/>
<organism evidence="8 9">
    <name type="scientific">Clostridium grantii DSM 8605</name>
    <dbReference type="NCBI Taxonomy" id="1121316"/>
    <lineage>
        <taxon>Bacteria</taxon>
        <taxon>Bacillati</taxon>
        <taxon>Bacillota</taxon>
        <taxon>Clostridia</taxon>
        <taxon>Eubacteriales</taxon>
        <taxon>Clostridiaceae</taxon>
        <taxon>Clostridium</taxon>
    </lineage>
</organism>
<proteinExistence type="predicted"/>
<dbReference type="InterPro" id="IPR029016">
    <property type="entry name" value="GAF-like_dom_sf"/>
</dbReference>
<dbReference type="Pfam" id="PF09339">
    <property type="entry name" value="HTH_IclR"/>
    <property type="match status" value="1"/>
</dbReference>
<keyword evidence="2" id="KW-0238">DNA-binding</keyword>
<dbReference type="PANTHER" id="PTHR30136">
    <property type="entry name" value="HELIX-TURN-HELIX TRANSCRIPTIONAL REGULATOR, ICLR FAMILY"/>
    <property type="match status" value="1"/>
</dbReference>
<dbReference type="SUPFAM" id="SSF55781">
    <property type="entry name" value="GAF domain-like"/>
    <property type="match status" value="1"/>
</dbReference>
<evidence type="ECO:0000256" key="4">
    <source>
        <dbReference type="ARBA" id="ARBA00058938"/>
    </source>
</evidence>
<dbReference type="Pfam" id="PF01614">
    <property type="entry name" value="IclR_C"/>
    <property type="match status" value="1"/>
</dbReference>
<keyword evidence="1" id="KW-0805">Transcription regulation</keyword>
<gene>
    <name evidence="8" type="ORF">SAMN02745207_02804</name>
</gene>
<dbReference type="InterPro" id="IPR036388">
    <property type="entry name" value="WH-like_DNA-bd_sf"/>
</dbReference>
<dbReference type="InterPro" id="IPR036390">
    <property type="entry name" value="WH_DNA-bd_sf"/>
</dbReference>
<dbReference type="InterPro" id="IPR050707">
    <property type="entry name" value="HTH_MetabolicPath_Reg"/>
</dbReference>
<dbReference type="SUPFAM" id="SSF46785">
    <property type="entry name" value="Winged helix' DNA-binding domain"/>
    <property type="match status" value="1"/>
</dbReference>
<dbReference type="EMBL" id="FQXM01000016">
    <property type="protein sequence ID" value="SHH84940.1"/>
    <property type="molecule type" value="Genomic_DNA"/>
</dbReference>
<dbReference type="SMART" id="SM00346">
    <property type="entry name" value="HTH_ICLR"/>
    <property type="match status" value="1"/>
</dbReference>
<dbReference type="GO" id="GO:0045892">
    <property type="term" value="P:negative regulation of DNA-templated transcription"/>
    <property type="evidence" value="ECO:0007669"/>
    <property type="project" value="TreeGrafter"/>
</dbReference>
<keyword evidence="3" id="KW-0804">Transcription</keyword>
<feature type="domain" description="HTH iclR-type" evidence="6">
    <location>
        <begin position="6"/>
        <end position="68"/>
    </location>
</feature>
<keyword evidence="9" id="KW-1185">Reference proteome</keyword>
<evidence type="ECO:0000256" key="3">
    <source>
        <dbReference type="ARBA" id="ARBA00023163"/>
    </source>
</evidence>
<dbReference type="Gene3D" id="1.10.10.10">
    <property type="entry name" value="Winged helix-like DNA-binding domain superfamily/Winged helix DNA-binding domain"/>
    <property type="match status" value="1"/>
</dbReference>
<evidence type="ECO:0000256" key="2">
    <source>
        <dbReference type="ARBA" id="ARBA00023125"/>
    </source>
</evidence>
<evidence type="ECO:0000256" key="1">
    <source>
        <dbReference type="ARBA" id="ARBA00023015"/>
    </source>
</evidence>
<reference evidence="8 9" key="1">
    <citation type="submission" date="2016-11" db="EMBL/GenBank/DDBJ databases">
        <authorList>
            <person name="Jaros S."/>
            <person name="Januszkiewicz K."/>
            <person name="Wedrychowicz H."/>
        </authorList>
    </citation>
    <scope>NUCLEOTIDE SEQUENCE [LARGE SCALE GENOMIC DNA]</scope>
    <source>
        <strain evidence="8 9">DSM 8605</strain>
    </source>
</reference>
<evidence type="ECO:0000313" key="9">
    <source>
        <dbReference type="Proteomes" id="UP000184447"/>
    </source>
</evidence>
<dbReference type="AlphaFoldDB" id="A0A1M5WBV9"/>
<dbReference type="InterPro" id="IPR014757">
    <property type="entry name" value="Tscrpt_reg_IclR_C"/>
</dbReference>
<dbReference type="STRING" id="1121316.SAMN02745207_02804"/>
<comment type="function">
    <text evidence="4">May be an activator protein for the gylABX operon.</text>
</comment>
<accession>A0A1M5WBV9</accession>
<dbReference type="FunFam" id="1.10.10.10:FF:000056">
    <property type="entry name" value="IclR family transcriptional regulator"/>
    <property type="match status" value="1"/>
</dbReference>
<evidence type="ECO:0000259" key="7">
    <source>
        <dbReference type="PROSITE" id="PS51078"/>
    </source>
</evidence>